<feature type="domain" description="Metallo-beta-lactamase" evidence="1">
    <location>
        <begin position="24"/>
        <end position="76"/>
    </location>
</feature>
<evidence type="ECO:0000313" key="2">
    <source>
        <dbReference type="EMBL" id="PIP87607.1"/>
    </source>
</evidence>
<comment type="caution">
    <text evidence="2">The sequence shown here is derived from an EMBL/GenBank/DDBJ whole genome shotgun (WGS) entry which is preliminary data.</text>
</comment>
<dbReference type="InterPro" id="IPR036866">
    <property type="entry name" value="RibonucZ/Hydroxyglut_hydro"/>
</dbReference>
<reference evidence="2 3" key="1">
    <citation type="submission" date="2017-09" db="EMBL/GenBank/DDBJ databases">
        <title>Depth-based differentiation of microbial function through sediment-hosted aquifers and enrichment of novel symbionts in the deep terrestrial subsurface.</title>
        <authorList>
            <person name="Probst A.J."/>
            <person name="Ladd B."/>
            <person name="Jarett J.K."/>
            <person name="Geller-Mcgrath D.E."/>
            <person name="Sieber C.M."/>
            <person name="Emerson J.B."/>
            <person name="Anantharaman K."/>
            <person name="Thomas B.C."/>
            <person name="Malmstrom R."/>
            <person name="Stieglmeier M."/>
            <person name="Klingl A."/>
            <person name="Woyke T."/>
            <person name="Ryan C.M."/>
            <person name="Banfield J.F."/>
        </authorList>
    </citation>
    <scope>NUCLEOTIDE SEQUENCE [LARGE SCALE GENOMIC DNA]</scope>
    <source>
        <strain evidence="2">CG22_combo_CG10-13_8_21_14_all_01_47_9</strain>
    </source>
</reference>
<dbReference type="Pfam" id="PF00753">
    <property type="entry name" value="Lactamase_B"/>
    <property type="match status" value="1"/>
</dbReference>
<dbReference type="Proteomes" id="UP000229981">
    <property type="component" value="Unassembled WGS sequence"/>
</dbReference>
<feature type="non-terminal residue" evidence="2">
    <location>
        <position position="161"/>
    </location>
</feature>
<evidence type="ECO:0000313" key="3">
    <source>
        <dbReference type="Proteomes" id="UP000229981"/>
    </source>
</evidence>
<dbReference type="SUPFAM" id="SSF56281">
    <property type="entry name" value="Metallo-hydrolase/oxidoreductase"/>
    <property type="match status" value="1"/>
</dbReference>
<proteinExistence type="predicted"/>
<dbReference type="Gene3D" id="3.60.15.10">
    <property type="entry name" value="Ribonuclease Z/Hydroxyacylglutathione hydrolase-like"/>
    <property type="match status" value="1"/>
</dbReference>
<dbReference type="InterPro" id="IPR001279">
    <property type="entry name" value="Metallo-B-lactamas"/>
</dbReference>
<protein>
    <recommendedName>
        <fullName evidence="1">Metallo-beta-lactamase domain-containing protein</fullName>
    </recommendedName>
</protein>
<accession>A0A2H0DZK1</accession>
<gene>
    <name evidence="2" type="ORF">COW80_04915</name>
</gene>
<name>A0A2H0DZK1_9BACT</name>
<sequence>MNNKIYVLGEGYARKWEGTGWEASSSVTLIQTTRFNIICDPGPNTNILDKGLEEHGLDYHRDINWVFLTHMHFDHCKHMASFGGNFIDYESWYTADKQDLHDGVIPGTNLKILKTPGHTLDHASLIVPVGKLVYAVAGDVFWWAEDEEQLTDRKSLLEKKD</sequence>
<organism evidence="2 3">
    <name type="scientific">Candidatus Beckwithbacteria bacterium CG22_combo_CG10-13_8_21_14_all_01_47_9</name>
    <dbReference type="NCBI Taxonomy" id="1974496"/>
    <lineage>
        <taxon>Bacteria</taxon>
        <taxon>Candidatus Beckwithiibacteriota</taxon>
    </lineage>
</organism>
<dbReference type="EMBL" id="PCTU01000126">
    <property type="protein sequence ID" value="PIP87607.1"/>
    <property type="molecule type" value="Genomic_DNA"/>
</dbReference>
<evidence type="ECO:0000259" key="1">
    <source>
        <dbReference type="Pfam" id="PF00753"/>
    </source>
</evidence>
<dbReference type="AlphaFoldDB" id="A0A2H0DZK1"/>